<proteinExistence type="predicted"/>
<keyword evidence="3" id="KW-1185">Reference proteome</keyword>
<evidence type="ECO:0000313" key="3">
    <source>
        <dbReference type="Proteomes" id="UP001139150"/>
    </source>
</evidence>
<reference evidence="2" key="1">
    <citation type="submission" date="2022-02" db="EMBL/GenBank/DDBJ databases">
        <title>Halalkalibacter sp. nov. isolated from Lonar Lake, India.</title>
        <authorList>
            <person name="Joshi A."/>
            <person name="Thite S."/>
            <person name="Lodha T."/>
        </authorList>
    </citation>
    <scope>NUCLEOTIDE SEQUENCE</scope>
    <source>
        <strain evidence="2">MEB205</strain>
    </source>
</reference>
<feature type="transmembrane region" description="Helical" evidence="1">
    <location>
        <begin position="95"/>
        <end position="118"/>
    </location>
</feature>
<accession>A0A9X2CSV7</accession>
<feature type="transmembrane region" description="Helical" evidence="1">
    <location>
        <begin position="37"/>
        <end position="56"/>
    </location>
</feature>
<dbReference type="AlphaFoldDB" id="A0A9X2CSV7"/>
<keyword evidence="1" id="KW-0812">Transmembrane</keyword>
<protein>
    <submittedName>
        <fullName evidence="2">Uncharacterized protein</fullName>
    </submittedName>
</protein>
<gene>
    <name evidence="2" type="ORF">MF646_10845</name>
</gene>
<feature type="transmembrane region" description="Helical" evidence="1">
    <location>
        <begin position="130"/>
        <end position="150"/>
    </location>
</feature>
<feature type="transmembrane region" description="Helical" evidence="1">
    <location>
        <begin position="65"/>
        <end position="89"/>
    </location>
</feature>
<feature type="transmembrane region" description="Helical" evidence="1">
    <location>
        <begin position="156"/>
        <end position="175"/>
    </location>
</feature>
<organism evidence="2 3">
    <name type="scientific">Halalkalibacter alkaliphilus</name>
    <dbReference type="NCBI Taxonomy" id="2917993"/>
    <lineage>
        <taxon>Bacteria</taxon>
        <taxon>Bacillati</taxon>
        <taxon>Bacillota</taxon>
        <taxon>Bacilli</taxon>
        <taxon>Bacillales</taxon>
        <taxon>Bacillaceae</taxon>
        <taxon>Halalkalibacter</taxon>
    </lineage>
</organism>
<sequence>MTNKEEVITLIDENSNQIEQLLNQKIDIWLEHVLFTGFWWLGVALSIVPWLIWFIFRNNQSTDRLLYVGFFVMVTALILDVLGSQFGLWHYRYNVIPIVPSFLPWDIALMPVTIMFFLQIKPNINPLMKAVLFALVASYIAEPFFTWLEIYQPKTWRYSYSVPIQIIIYLIAHFISRRNCFSKLD</sequence>
<keyword evidence="1" id="KW-0472">Membrane</keyword>
<evidence type="ECO:0000256" key="1">
    <source>
        <dbReference type="SAM" id="Phobius"/>
    </source>
</evidence>
<dbReference type="RefSeq" id="WP_250096517.1">
    <property type="nucleotide sequence ID" value="NZ_JAKRYL010000010.1"/>
</dbReference>
<dbReference type="Proteomes" id="UP001139150">
    <property type="component" value="Unassembled WGS sequence"/>
</dbReference>
<comment type="caution">
    <text evidence="2">The sequence shown here is derived from an EMBL/GenBank/DDBJ whole genome shotgun (WGS) entry which is preliminary data.</text>
</comment>
<evidence type="ECO:0000313" key="2">
    <source>
        <dbReference type="EMBL" id="MCL7747616.1"/>
    </source>
</evidence>
<dbReference type="EMBL" id="JAKRYL010000010">
    <property type="protein sequence ID" value="MCL7747616.1"/>
    <property type="molecule type" value="Genomic_DNA"/>
</dbReference>
<name>A0A9X2CSV7_9BACI</name>
<keyword evidence="1" id="KW-1133">Transmembrane helix</keyword>
<dbReference type="InterPro" id="IPR048147">
    <property type="entry name" value="CBO0543-like"/>
</dbReference>
<dbReference type="NCBIfam" id="NF041644">
    <property type="entry name" value="CBO0543_fam"/>
    <property type="match status" value="1"/>
</dbReference>